<dbReference type="Gene3D" id="3.40.50.10490">
    <property type="entry name" value="Glucose-6-phosphate isomerase like protein, domain 1"/>
    <property type="match status" value="1"/>
</dbReference>
<dbReference type="InterPro" id="IPR009057">
    <property type="entry name" value="Homeodomain-like_sf"/>
</dbReference>
<evidence type="ECO:0000259" key="1">
    <source>
        <dbReference type="PROSITE" id="PS51071"/>
    </source>
</evidence>
<evidence type="ECO:0000313" key="2">
    <source>
        <dbReference type="EMBL" id="AEH78521.1"/>
    </source>
</evidence>
<dbReference type="GO" id="GO:0003677">
    <property type="term" value="F:DNA binding"/>
    <property type="evidence" value="ECO:0007669"/>
    <property type="project" value="InterPro"/>
</dbReference>
<gene>
    <name evidence="2" type="ordered locus">SM11_chr1244</name>
</gene>
<dbReference type="GO" id="GO:0003700">
    <property type="term" value="F:DNA-binding transcription factor activity"/>
    <property type="evidence" value="ECO:0007669"/>
    <property type="project" value="InterPro"/>
</dbReference>
<dbReference type="InterPro" id="IPR001347">
    <property type="entry name" value="SIS_dom"/>
</dbReference>
<protein>
    <recommendedName>
        <fullName evidence="1">HTH rpiR-type domain-containing protein</fullName>
    </recommendedName>
</protein>
<dbReference type="GO" id="GO:1901135">
    <property type="term" value="P:carbohydrate derivative metabolic process"/>
    <property type="evidence" value="ECO:0007669"/>
    <property type="project" value="InterPro"/>
</dbReference>
<dbReference type="KEGG" id="smx:SM11_chr1244"/>
<dbReference type="PANTHER" id="PTHR30514">
    <property type="entry name" value="GLUCOKINASE"/>
    <property type="match status" value="1"/>
</dbReference>
<organism evidence="2 3">
    <name type="scientific">Sinorhizobium meliloti (strain SM11)</name>
    <dbReference type="NCBI Taxonomy" id="707241"/>
    <lineage>
        <taxon>Bacteria</taxon>
        <taxon>Pseudomonadati</taxon>
        <taxon>Pseudomonadota</taxon>
        <taxon>Alphaproteobacteria</taxon>
        <taxon>Hyphomicrobiales</taxon>
        <taxon>Rhizobiaceae</taxon>
        <taxon>Sinorhizobium/Ensifer group</taxon>
        <taxon>Sinorhizobium</taxon>
    </lineage>
</organism>
<dbReference type="GO" id="GO:0097367">
    <property type="term" value="F:carbohydrate derivative binding"/>
    <property type="evidence" value="ECO:0007669"/>
    <property type="project" value="InterPro"/>
</dbReference>
<dbReference type="HOGENOM" id="CLU_055769_1_2_5"/>
<name>F7X4T7_SINMM</name>
<dbReference type="InterPro" id="IPR000281">
    <property type="entry name" value="HTH_RpiR"/>
</dbReference>
<dbReference type="SUPFAM" id="SSF53697">
    <property type="entry name" value="SIS domain"/>
    <property type="match status" value="1"/>
</dbReference>
<feature type="domain" description="HTH rpiR-type" evidence="1">
    <location>
        <begin position="10"/>
        <end position="86"/>
    </location>
</feature>
<dbReference type="PROSITE" id="PS51071">
    <property type="entry name" value="HTH_RPIR"/>
    <property type="match status" value="1"/>
</dbReference>
<dbReference type="Proteomes" id="UP000009045">
    <property type="component" value="Chromosome"/>
</dbReference>
<dbReference type="Gene3D" id="1.10.10.10">
    <property type="entry name" value="Winged helix-like DNA-binding domain superfamily/Winged helix DNA-binding domain"/>
    <property type="match status" value="1"/>
</dbReference>
<dbReference type="EMBL" id="CP001830">
    <property type="protein sequence ID" value="AEH78521.1"/>
    <property type="molecule type" value="Genomic_DNA"/>
</dbReference>
<dbReference type="PATRIC" id="fig|707241.3.peg.1311"/>
<sequence>MRVPMAAKERSFLARVREILPELHPAERRLGDFLCDFPGEIASYSAQELAALAHVSKATVSRFVQRLGYENYEEARRHARADKQTGSRLFLATATDADGRQSVAAHVAQGVANLEATFLAIGEAEIDAAATAILEARKVWVIGFRASHSFATYLQWQLTQVIENIAAIPGGGQTLGEHLVSIGPDDVVVLFGLRRRVALMEQLMAQVERTQAKLLYITDEGVPPLSRAAWHFRCQTLAPGPLFNHVSVMALCHLLTTRCIETAGVAGRNRLRGIEALNDTLEEL</sequence>
<dbReference type="InterPro" id="IPR036388">
    <property type="entry name" value="WH-like_DNA-bd_sf"/>
</dbReference>
<proteinExistence type="predicted"/>
<dbReference type="Pfam" id="PF01380">
    <property type="entry name" value="SIS"/>
    <property type="match status" value="1"/>
</dbReference>
<dbReference type="AlphaFoldDB" id="F7X4T7"/>
<evidence type="ECO:0000313" key="3">
    <source>
        <dbReference type="Proteomes" id="UP000009045"/>
    </source>
</evidence>
<dbReference type="SUPFAM" id="SSF46689">
    <property type="entry name" value="Homeodomain-like"/>
    <property type="match status" value="1"/>
</dbReference>
<dbReference type="PANTHER" id="PTHR30514:SF18">
    <property type="entry name" value="RPIR-FAMILY TRANSCRIPTIONAL REGULATOR"/>
    <property type="match status" value="1"/>
</dbReference>
<dbReference type="Pfam" id="PF01418">
    <property type="entry name" value="HTH_6"/>
    <property type="match status" value="1"/>
</dbReference>
<dbReference type="InterPro" id="IPR047640">
    <property type="entry name" value="RpiR-like"/>
</dbReference>
<reference evidence="2 3" key="1">
    <citation type="journal article" date="2011" name="J. Biotechnol.">
        <title>The complete genome sequence of the dominant Sinorhizobium meliloti field isolate SM11 extends the S. meliloti pan-genome.</title>
        <authorList>
            <person name="Schneiker-Bekel S."/>
            <person name="Wibberg D."/>
            <person name="Bekel T."/>
            <person name="Blom J."/>
            <person name="Linke B."/>
            <person name="Neuweger H."/>
            <person name="Stiens M."/>
            <person name="Vorholter F.J."/>
            <person name="Weidner S."/>
            <person name="Goesmann A."/>
            <person name="Puhler A."/>
            <person name="Schluter A."/>
        </authorList>
    </citation>
    <scope>NUCLEOTIDE SEQUENCE [LARGE SCALE GENOMIC DNA]</scope>
    <source>
        <strain evidence="2 3">SM11</strain>
    </source>
</reference>
<accession>F7X4T7</accession>
<dbReference type="InterPro" id="IPR046348">
    <property type="entry name" value="SIS_dom_sf"/>
</dbReference>